<dbReference type="Gene3D" id="2.40.30.180">
    <property type="entry name" value="Ubiquitin-activating enzyme E1, FCCH domain"/>
    <property type="match status" value="1"/>
</dbReference>
<protein>
    <recommendedName>
        <fullName evidence="2">Ubiquitin-activating enzyme E1 FCCH domain-containing protein</fullName>
    </recommendedName>
</protein>
<reference evidence="1" key="1">
    <citation type="journal article" date="2015" name="Nature">
        <title>Complex archaea that bridge the gap between prokaryotes and eukaryotes.</title>
        <authorList>
            <person name="Spang A."/>
            <person name="Saw J.H."/>
            <person name="Jorgensen S.L."/>
            <person name="Zaremba-Niedzwiedzka K."/>
            <person name="Martijn J."/>
            <person name="Lind A.E."/>
            <person name="van Eijk R."/>
            <person name="Schleper C."/>
            <person name="Guy L."/>
            <person name="Ettema T.J."/>
        </authorList>
    </citation>
    <scope>NUCLEOTIDE SEQUENCE</scope>
</reference>
<dbReference type="InterPro" id="IPR042302">
    <property type="entry name" value="E1_FCCH_sf"/>
</dbReference>
<organism evidence="1">
    <name type="scientific">marine sediment metagenome</name>
    <dbReference type="NCBI Taxonomy" id="412755"/>
    <lineage>
        <taxon>unclassified sequences</taxon>
        <taxon>metagenomes</taxon>
        <taxon>ecological metagenomes</taxon>
    </lineage>
</organism>
<feature type="non-terminal residue" evidence="1">
    <location>
        <position position="514"/>
    </location>
</feature>
<comment type="caution">
    <text evidence="1">The sequence shown here is derived from an EMBL/GenBank/DDBJ whole genome shotgun (WGS) entry which is preliminary data.</text>
</comment>
<feature type="non-terminal residue" evidence="1">
    <location>
        <position position="1"/>
    </location>
</feature>
<evidence type="ECO:0008006" key="2">
    <source>
        <dbReference type="Google" id="ProtNLM"/>
    </source>
</evidence>
<gene>
    <name evidence="1" type="ORF">LCGC14_2456550</name>
</gene>
<name>A0A0F9BEG5_9ZZZZ</name>
<accession>A0A0F9BEG5</accession>
<evidence type="ECO:0000313" key="1">
    <source>
        <dbReference type="EMBL" id="KKL20329.1"/>
    </source>
</evidence>
<dbReference type="EMBL" id="LAZR01038139">
    <property type="protein sequence ID" value="KKL20329.1"/>
    <property type="molecule type" value="Genomic_DNA"/>
</dbReference>
<sequence>ANASFAADLAAGKWETTDGASDLAYEIPHTFVEADIFTLKFAQSADTLWIVHPTYQPIKLTRSAHTTWTNTTYAPTANPFNGADKFPGAVGFFEERLMFAGTNNKPHTFWGSVSGDYDDLTIAAGDDAAFEYAIAAGRMDRIHWIQGLDALLMGGVGGPWRVSSSSGAGAITPTNISVKKQGSIGVKNLAPEVVGDTLLWVSRSGTSVRKSGYDYTSDRWASSDLMRVSKHIAFGSSATLSGIVDMDYQAEPVPILWCVRADGQILGMTFEAEEEVFAWFRQPTTGSFKSVAVIGEENAEDQVWVVAERSVDGSTVKYIEYFVPQNFYSVLADCFFVHAGLTFDGGDAENITGISNADPAVVTVGTWLTDGDGTNLGNGDEVRIIDCVGMTEVNLGRTKAYTVANVNVGAKTFELSGITSVGWGTWTSGGTAQKVTKTPSDIEHLEGEEVVALLDGAVQTPNPTVGSGTVTLSSYANKIHLGLGYSSIVEPMKPFISGASGTTRGKKQKISGLV</sequence>
<dbReference type="AlphaFoldDB" id="A0A0F9BEG5"/>
<proteinExistence type="predicted"/>